<comment type="subcellular location">
    <subcellularLocation>
        <location evidence="1">Cell membrane</location>
        <topology evidence="1">Single-pass type II membrane protein</topology>
    </subcellularLocation>
</comment>
<dbReference type="InterPro" id="IPR024079">
    <property type="entry name" value="MetalloPept_cat_dom_sf"/>
</dbReference>
<dbReference type="PROSITE" id="PS51885">
    <property type="entry name" value="NEPRILYSIN"/>
    <property type="match status" value="1"/>
</dbReference>
<dbReference type="AlphaFoldDB" id="A0AAN9TXB2"/>
<evidence type="ECO:0000313" key="4">
    <source>
        <dbReference type="EMBL" id="KAK7590991.1"/>
    </source>
</evidence>
<sequence length="322" mass="37354">MCGNFKKRKPLGDGVRVIYTDTSRELYLDQEITSYLENPEKNSKYSNLKSLHKAQTTYYSCLNKNTRDKFGDVAIPLELNSLGLPIASPFNLRLNEPLDFSKLLAKIHRSPFTKFLFDVNVMVDENDPSKTRLMFNYTPSIKHLSVKRNKFKDPEMVQLHSRLSEPELKKKKETNRNLLVQAITGAIKFMNELTNAPSSKKTNELVEKRIDEVVDFLTKLEETKALENTVDERNPDTYKYLTLDELQKETDKILEHSQIKVNEMMSNIRAAYWDTILESKWLDGKTKMAALSKLRSITQNVSFKDVLTDPQKIEELYEEVKT</sequence>
<dbReference type="InterPro" id="IPR000718">
    <property type="entry name" value="Peptidase_M13"/>
</dbReference>
<evidence type="ECO:0000256" key="2">
    <source>
        <dbReference type="ARBA" id="ARBA00007357"/>
    </source>
</evidence>
<dbReference type="GO" id="GO:0006508">
    <property type="term" value="P:proteolysis"/>
    <property type="evidence" value="ECO:0007669"/>
    <property type="project" value="InterPro"/>
</dbReference>
<dbReference type="Pfam" id="PF05649">
    <property type="entry name" value="Peptidase_M13_N"/>
    <property type="match status" value="1"/>
</dbReference>
<gene>
    <name evidence="4" type="ORF">V9T40_002604</name>
</gene>
<dbReference type="Proteomes" id="UP001367676">
    <property type="component" value="Unassembled WGS sequence"/>
</dbReference>
<dbReference type="Gene3D" id="3.40.390.10">
    <property type="entry name" value="Collagenase (Catalytic Domain)"/>
    <property type="match status" value="1"/>
</dbReference>
<dbReference type="GO" id="GO:0005886">
    <property type="term" value="C:plasma membrane"/>
    <property type="evidence" value="ECO:0007669"/>
    <property type="project" value="UniProtKB-SubCell"/>
</dbReference>
<keyword evidence="5" id="KW-1185">Reference proteome</keyword>
<evidence type="ECO:0000259" key="3">
    <source>
        <dbReference type="Pfam" id="PF05649"/>
    </source>
</evidence>
<dbReference type="Gene3D" id="1.10.1380.10">
    <property type="entry name" value="Neutral endopeptidase , domain2"/>
    <property type="match status" value="2"/>
</dbReference>
<dbReference type="InterPro" id="IPR008753">
    <property type="entry name" value="Peptidase_M13_N"/>
</dbReference>
<evidence type="ECO:0000256" key="1">
    <source>
        <dbReference type="ARBA" id="ARBA00004401"/>
    </source>
</evidence>
<dbReference type="SUPFAM" id="SSF55486">
    <property type="entry name" value="Metalloproteases ('zincins'), catalytic domain"/>
    <property type="match status" value="1"/>
</dbReference>
<organism evidence="4 5">
    <name type="scientific">Parthenolecanium corni</name>
    <dbReference type="NCBI Taxonomy" id="536013"/>
    <lineage>
        <taxon>Eukaryota</taxon>
        <taxon>Metazoa</taxon>
        <taxon>Ecdysozoa</taxon>
        <taxon>Arthropoda</taxon>
        <taxon>Hexapoda</taxon>
        <taxon>Insecta</taxon>
        <taxon>Pterygota</taxon>
        <taxon>Neoptera</taxon>
        <taxon>Paraneoptera</taxon>
        <taxon>Hemiptera</taxon>
        <taxon>Sternorrhyncha</taxon>
        <taxon>Coccoidea</taxon>
        <taxon>Coccidae</taxon>
        <taxon>Parthenolecanium</taxon>
    </lineage>
</organism>
<dbReference type="InterPro" id="IPR042089">
    <property type="entry name" value="Peptidase_M13_dom_2"/>
</dbReference>
<accession>A0AAN9TXB2</accession>
<proteinExistence type="inferred from homology"/>
<dbReference type="EMBL" id="JBBCAQ010000022">
    <property type="protein sequence ID" value="KAK7590991.1"/>
    <property type="molecule type" value="Genomic_DNA"/>
</dbReference>
<comment type="similarity">
    <text evidence="2">Belongs to the peptidase M13 family.</text>
</comment>
<name>A0AAN9TXB2_9HEMI</name>
<reference evidence="4 5" key="1">
    <citation type="submission" date="2024-03" db="EMBL/GenBank/DDBJ databases">
        <title>Adaptation during the transition from Ophiocordyceps entomopathogen to insect associate is accompanied by gene loss and intensified selection.</title>
        <authorList>
            <person name="Ward C.M."/>
            <person name="Onetto C.A."/>
            <person name="Borneman A.R."/>
        </authorList>
    </citation>
    <scope>NUCLEOTIDE SEQUENCE [LARGE SCALE GENOMIC DNA]</scope>
    <source>
        <strain evidence="4">AWRI1</strain>
        <tissue evidence="4">Single Adult Female</tissue>
    </source>
</reference>
<feature type="domain" description="Peptidase M13 N-terminal" evidence="3">
    <location>
        <begin position="2"/>
        <end position="252"/>
    </location>
</feature>
<comment type="caution">
    <text evidence="4">The sequence shown here is derived from an EMBL/GenBank/DDBJ whole genome shotgun (WGS) entry which is preliminary data.</text>
</comment>
<protein>
    <recommendedName>
        <fullName evidence="3">Peptidase M13 N-terminal domain-containing protein</fullName>
    </recommendedName>
</protein>
<evidence type="ECO:0000313" key="5">
    <source>
        <dbReference type="Proteomes" id="UP001367676"/>
    </source>
</evidence>
<dbReference type="GO" id="GO:0004222">
    <property type="term" value="F:metalloendopeptidase activity"/>
    <property type="evidence" value="ECO:0007669"/>
    <property type="project" value="InterPro"/>
</dbReference>